<dbReference type="GO" id="GO:0016757">
    <property type="term" value="F:glycosyltransferase activity"/>
    <property type="evidence" value="ECO:0007669"/>
    <property type="project" value="UniProtKB-KW"/>
</dbReference>
<reference evidence="1 2" key="1">
    <citation type="submission" date="2024-01" db="EMBL/GenBank/DDBJ databases">
        <title>Maribacter spp. originated from different algae showed divergent polysaccharides utilization ability.</title>
        <authorList>
            <person name="Wang H."/>
            <person name="Wu Y."/>
        </authorList>
    </citation>
    <scope>NUCLEOTIDE SEQUENCE [LARGE SCALE GENOMIC DNA]</scope>
    <source>
        <strain evidence="1 2">PR1</strain>
    </source>
</reference>
<dbReference type="EC" id="2.4.-.-" evidence="1"/>
<dbReference type="Pfam" id="PF13692">
    <property type="entry name" value="Glyco_trans_1_4"/>
    <property type="match status" value="1"/>
</dbReference>
<proteinExistence type="predicted"/>
<dbReference type="EMBL" id="JAZDDG010000003">
    <property type="protein sequence ID" value="MEE1975915.1"/>
    <property type="molecule type" value="Genomic_DNA"/>
</dbReference>
<keyword evidence="2" id="KW-1185">Reference proteome</keyword>
<gene>
    <name evidence="1" type="ORF">V1I91_07525</name>
</gene>
<keyword evidence="1" id="KW-0808">Transferase</keyword>
<dbReference type="SUPFAM" id="SSF53756">
    <property type="entry name" value="UDP-Glycosyltransferase/glycogen phosphorylase"/>
    <property type="match status" value="1"/>
</dbReference>
<dbReference type="Proteomes" id="UP001356308">
    <property type="component" value="Unassembled WGS sequence"/>
</dbReference>
<protein>
    <submittedName>
        <fullName evidence="1">Glycosyltransferase</fullName>
        <ecNumber evidence="1">2.4.-.-</ecNumber>
    </submittedName>
</protein>
<accession>A0ABU7ISR2</accession>
<dbReference type="RefSeq" id="WP_272650733.1">
    <property type="nucleotide sequence ID" value="NZ_JAZDDG010000003.1"/>
</dbReference>
<comment type="caution">
    <text evidence="1">The sequence shown here is derived from an EMBL/GenBank/DDBJ whole genome shotgun (WGS) entry which is preliminary data.</text>
</comment>
<dbReference type="Gene3D" id="3.40.50.2000">
    <property type="entry name" value="Glycogen Phosphorylase B"/>
    <property type="match status" value="1"/>
</dbReference>
<sequence length="413" mass="47401">MESKKLLVIGLMWPEPSATAAGVRMMQLLRSFIKYGYEISFVSTASKTDFSEDLGTLNIKTQYIELNSASFDEYLVQEAPDVVLFDRFLTEEQFGWRVAEHCPKALRVLDSEDLQSLRHVREACQKKGFSFSAEFWLQDDKTKREMASIFRCDLSLIISSFEMDLLIKAVKIEECLLLHQPFMFDEISQNNDWPEFEDRSDFIFIGGGKHKPNVDAIKYLQREIWPIIKASLSDAKCYIYGAYLPQSINELHNPKNNFYVRGRAGKVSEVMKLARICLAPLQYGAGIKGKLVDAMLHGTPSVTTSIGAESMHNDLDWNGHIADNPDEFAKNAIDLYTNKTSWQQAQFNGKEIINKVYSKPKLETQLLTRIEELRKNIKAHRNNNFIGSLLQHQSLQSTKYMGKWIEEKNNKVE</sequence>
<organism evidence="1 2">
    <name type="scientific">Maribacter cobaltidurans</name>
    <dbReference type="NCBI Taxonomy" id="1178778"/>
    <lineage>
        <taxon>Bacteria</taxon>
        <taxon>Pseudomonadati</taxon>
        <taxon>Bacteroidota</taxon>
        <taxon>Flavobacteriia</taxon>
        <taxon>Flavobacteriales</taxon>
        <taxon>Flavobacteriaceae</taxon>
        <taxon>Maribacter</taxon>
    </lineage>
</organism>
<keyword evidence="1" id="KW-0328">Glycosyltransferase</keyword>
<name>A0ABU7ISR2_9FLAO</name>
<evidence type="ECO:0000313" key="1">
    <source>
        <dbReference type="EMBL" id="MEE1975915.1"/>
    </source>
</evidence>
<evidence type="ECO:0000313" key="2">
    <source>
        <dbReference type="Proteomes" id="UP001356308"/>
    </source>
</evidence>